<protein>
    <submittedName>
        <fullName evidence="2">Uncharacterized protein</fullName>
    </submittedName>
</protein>
<feature type="transmembrane region" description="Helical" evidence="1">
    <location>
        <begin position="6"/>
        <end position="34"/>
    </location>
</feature>
<accession>A0A3M7RZV8</accession>
<organism evidence="2 3">
    <name type="scientific">Brachionus plicatilis</name>
    <name type="common">Marine rotifer</name>
    <name type="synonym">Brachionus muelleri</name>
    <dbReference type="NCBI Taxonomy" id="10195"/>
    <lineage>
        <taxon>Eukaryota</taxon>
        <taxon>Metazoa</taxon>
        <taxon>Spiralia</taxon>
        <taxon>Gnathifera</taxon>
        <taxon>Rotifera</taxon>
        <taxon>Eurotatoria</taxon>
        <taxon>Monogononta</taxon>
        <taxon>Pseudotrocha</taxon>
        <taxon>Ploima</taxon>
        <taxon>Brachionidae</taxon>
        <taxon>Brachionus</taxon>
    </lineage>
</organism>
<comment type="caution">
    <text evidence="2">The sequence shown here is derived from an EMBL/GenBank/DDBJ whole genome shotgun (WGS) entry which is preliminary data.</text>
</comment>
<dbReference type="AlphaFoldDB" id="A0A3M7RZV8"/>
<sequence>MIFGWHFSFLLLGFMDCFLRLNIGFLLTAVIFWYKHSFVHYNAYDFTLNKVLENEEFLKIIFVTLELK</sequence>
<reference evidence="2 3" key="1">
    <citation type="journal article" date="2018" name="Sci. Rep.">
        <title>Genomic signatures of local adaptation to the degree of environmental predictability in rotifers.</title>
        <authorList>
            <person name="Franch-Gras L."/>
            <person name="Hahn C."/>
            <person name="Garcia-Roger E.M."/>
            <person name="Carmona M.J."/>
            <person name="Serra M."/>
            <person name="Gomez A."/>
        </authorList>
    </citation>
    <scope>NUCLEOTIDE SEQUENCE [LARGE SCALE GENOMIC DNA]</scope>
    <source>
        <strain evidence="2">HYR1</strain>
    </source>
</reference>
<evidence type="ECO:0000313" key="3">
    <source>
        <dbReference type="Proteomes" id="UP000276133"/>
    </source>
</evidence>
<gene>
    <name evidence="2" type="ORF">BpHYR1_028902</name>
</gene>
<evidence type="ECO:0000256" key="1">
    <source>
        <dbReference type="SAM" id="Phobius"/>
    </source>
</evidence>
<evidence type="ECO:0000313" key="2">
    <source>
        <dbReference type="EMBL" id="RNA28877.1"/>
    </source>
</evidence>
<keyword evidence="1" id="KW-1133">Transmembrane helix</keyword>
<name>A0A3M7RZV8_BRAPC</name>
<keyword evidence="3" id="KW-1185">Reference proteome</keyword>
<keyword evidence="1" id="KW-0812">Transmembrane</keyword>
<dbReference type="Proteomes" id="UP000276133">
    <property type="component" value="Unassembled WGS sequence"/>
</dbReference>
<keyword evidence="1" id="KW-0472">Membrane</keyword>
<dbReference type="EMBL" id="REGN01002326">
    <property type="protein sequence ID" value="RNA28877.1"/>
    <property type="molecule type" value="Genomic_DNA"/>
</dbReference>
<proteinExistence type="predicted"/>